<gene>
    <name evidence="1" type="ORF">BaRGS_00017723</name>
</gene>
<reference evidence="1 2" key="1">
    <citation type="journal article" date="2023" name="Sci. Data">
        <title>Genome assembly of the Korean intertidal mud-creeper Batillaria attramentaria.</title>
        <authorList>
            <person name="Patra A.K."/>
            <person name="Ho P.T."/>
            <person name="Jun S."/>
            <person name="Lee S.J."/>
            <person name="Kim Y."/>
            <person name="Won Y.J."/>
        </authorList>
    </citation>
    <scope>NUCLEOTIDE SEQUENCE [LARGE SCALE GENOMIC DNA]</scope>
    <source>
        <strain evidence="1">Wonlab-2016</strain>
    </source>
</reference>
<feature type="non-terminal residue" evidence="1">
    <location>
        <position position="64"/>
    </location>
</feature>
<accession>A0ABD0KUY2</accession>
<keyword evidence="2" id="KW-1185">Reference proteome</keyword>
<name>A0ABD0KUY2_9CAEN</name>
<dbReference type="AlphaFoldDB" id="A0ABD0KUY2"/>
<dbReference type="EMBL" id="JACVVK020000120">
    <property type="protein sequence ID" value="KAK7491027.1"/>
    <property type="molecule type" value="Genomic_DNA"/>
</dbReference>
<evidence type="ECO:0000313" key="2">
    <source>
        <dbReference type="Proteomes" id="UP001519460"/>
    </source>
</evidence>
<comment type="caution">
    <text evidence="1">The sequence shown here is derived from an EMBL/GenBank/DDBJ whole genome shotgun (WGS) entry which is preliminary data.</text>
</comment>
<proteinExistence type="predicted"/>
<dbReference type="Proteomes" id="UP001519460">
    <property type="component" value="Unassembled WGS sequence"/>
</dbReference>
<evidence type="ECO:0000313" key="1">
    <source>
        <dbReference type="EMBL" id="KAK7491027.1"/>
    </source>
</evidence>
<sequence>MGQTMGSENTFRKQVEAASLALPLYGGIVTKMYREQWLGRPRMDPAGMSDFVKIEIDVAEEPMH</sequence>
<organism evidence="1 2">
    <name type="scientific">Batillaria attramentaria</name>
    <dbReference type="NCBI Taxonomy" id="370345"/>
    <lineage>
        <taxon>Eukaryota</taxon>
        <taxon>Metazoa</taxon>
        <taxon>Spiralia</taxon>
        <taxon>Lophotrochozoa</taxon>
        <taxon>Mollusca</taxon>
        <taxon>Gastropoda</taxon>
        <taxon>Caenogastropoda</taxon>
        <taxon>Sorbeoconcha</taxon>
        <taxon>Cerithioidea</taxon>
        <taxon>Batillariidae</taxon>
        <taxon>Batillaria</taxon>
    </lineage>
</organism>
<protein>
    <submittedName>
        <fullName evidence="1">Uncharacterized protein</fullName>
    </submittedName>
</protein>